<keyword evidence="1" id="KW-1133">Transmembrane helix</keyword>
<feature type="transmembrane region" description="Helical" evidence="1">
    <location>
        <begin position="35"/>
        <end position="55"/>
    </location>
</feature>
<name>A0ABS5SCH4_9BACT</name>
<dbReference type="EMBL" id="JAHCVK010000002">
    <property type="protein sequence ID" value="MBT0653066.1"/>
    <property type="molecule type" value="Genomic_DNA"/>
</dbReference>
<sequence length="69" mass="8183">MGPYELLIIIWLVLWLLAFVDVAIAKFPRWYYQLIWLLVIFLIPVGNIIYLLFGCRQVTHGGLRLLHRT</sequence>
<gene>
    <name evidence="2" type="ORF">KI810_08370</name>
</gene>
<keyword evidence="1" id="KW-0472">Membrane</keyword>
<proteinExistence type="predicted"/>
<dbReference type="RefSeq" id="WP_214175048.1">
    <property type="nucleotide sequence ID" value="NZ_JAHCVK010000002.1"/>
</dbReference>
<dbReference type="Proteomes" id="UP000756860">
    <property type="component" value="Unassembled WGS sequence"/>
</dbReference>
<comment type="caution">
    <text evidence="2">The sequence shown here is derived from an EMBL/GenBank/DDBJ whole genome shotgun (WGS) entry which is preliminary data.</text>
</comment>
<evidence type="ECO:0000313" key="3">
    <source>
        <dbReference type="Proteomes" id="UP000756860"/>
    </source>
</evidence>
<keyword evidence="3" id="KW-1185">Reference proteome</keyword>
<keyword evidence="1" id="KW-0812">Transmembrane</keyword>
<reference evidence="2 3" key="1">
    <citation type="submission" date="2021-05" db="EMBL/GenBank/DDBJ databases">
        <title>The draft genome of Geobacter luticola JCM 17780.</title>
        <authorList>
            <person name="Xu Z."/>
            <person name="Masuda Y."/>
            <person name="Itoh H."/>
            <person name="Senoo K."/>
        </authorList>
    </citation>
    <scope>NUCLEOTIDE SEQUENCE [LARGE SCALE GENOMIC DNA]</scope>
    <source>
        <strain evidence="2 3">JCM 17780</strain>
    </source>
</reference>
<accession>A0ABS5SCH4</accession>
<evidence type="ECO:0000256" key="1">
    <source>
        <dbReference type="SAM" id="Phobius"/>
    </source>
</evidence>
<evidence type="ECO:0000313" key="2">
    <source>
        <dbReference type="EMBL" id="MBT0653066.1"/>
    </source>
</evidence>
<protein>
    <submittedName>
        <fullName evidence="2">PLDc N-terminal domain-containing protein</fullName>
    </submittedName>
</protein>
<organism evidence="2 3">
    <name type="scientific">Geomobilimonas luticola</name>
    <dbReference type="NCBI Taxonomy" id="1114878"/>
    <lineage>
        <taxon>Bacteria</taxon>
        <taxon>Pseudomonadati</taxon>
        <taxon>Thermodesulfobacteriota</taxon>
        <taxon>Desulfuromonadia</taxon>
        <taxon>Geobacterales</taxon>
        <taxon>Geobacteraceae</taxon>
        <taxon>Geomobilimonas</taxon>
    </lineage>
</organism>